<dbReference type="AlphaFoldDB" id="A0AAQ3S7C4"/>
<evidence type="ECO:0000259" key="1">
    <source>
        <dbReference type="Pfam" id="PF22936"/>
    </source>
</evidence>
<accession>A0AAQ3S7C4</accession>
<keyword evidence="3" id="KW-1185">Reference proteome</keyword>
<protein>
    <recommendedName>
        <fullName evidence="1">Retrovirus-related Pol polyprotein from transposon TNT 1-94-like beta-barrel domain-containing protein</fullName>
    </recommendedName>
</protein>
<dbReference type="InterPro" id="IPR054722">
    <property type="entry name" value="PolX-like_BBD"/>
</dbReference>
<evidence type="ECO:0000313" key="2">
    <source>
        <dbReference type="EMBL" id="WVZ18406.1"/>
    </source>
</evidence>
<name>A0AAQ3S7C4_VIGMU</name>
<organism evidence="2 3">
    <name type="scientific">Vigna mungo</name>
    <name type="common">Black gram</name>
    <name type="synonym">Phaseolus mungo</name>
    <dbReference type="NCBI Taxonomy" id="3915"/>
    <lineage>
        <taxon>Eukaryota</taxon>
        <taxon>Viridiplantae</taxon>
        <taxon>Streptophyta</taxon>
        <taxon>Embryophyta</taxon>
        <taxon>Tracheophyta</taxon>
        <taxon>Spermatophyta</taxon>
        <taxon>Magnoliopsida</taxon>
        <taxon>eudicotyledons</taxon>
        <taxon>Gunneridae</taxon>
        <taxon>Pentapetalae</taxon>
        <taxon>rosids</taxon>
        <taxon>fabids</taxon>
        <taxon>Fabales</taxon>
        <taxon>Fabaceae</taxon>
        <taxon>Papilionoideae</taxon>
        <taxon>50 kb inversion clade</taxon>
        <taxon>NPAAA clade</taxon>
        <taxon>indigoferoid/millettioid clade</taxon>
        <taxon>Phaseoleae</taxon>
        <taxon>Vigna</taxon>
    </lineage>
</organism>
<dbReference type="Proteomes" id="UP001374535">
    <property type="component" value="Chromosome 2"/>
</dbReference>
<gene>
    <name evidence="2" type="ORF">V8G54_005728</name>
</gene>
<reference evidence="2 3" key="1">
    <citation type="journal article" date="2023" name="Life. Sci Alliance">
        <title>Evolutionary insights into 3D genome organization and epigenetic landscape of Vigna mungo.</title>
        <authorList>
            <person name="Junaid A."/>
            <person name="Singh B."/>
            <person name="Bhatia S."/>
        </authorList>
    </citation>
    <scope>NUCLEOTIDE SEQUENCE [LARGE SCALE GENOMIC DNA]</scope>
    <source>
        <strain evidence="2">Urdbean</strain>
    </source>
</reference>
<sequence>MTGNRSWLIDLDTSVKSSVRFADDSVIRAKGSGKVLITRKDGKPVCIHNVLYVPTMRSNLLSLGQLLEKGYTMSLQKRNIEVYDEKQRLIIKAPLARNRTFKVNLNAVEIQCLAAEGGNEKEWL</sequence>
<feature type="domain" description="Retrovirus-related Pol polyprotein from transposon TNT 1-94-like beta-barrel" evidence="1">
    <location>
        <begin position="1"/>
        <end position="71"/>
    </location>
</feature>
<dbReference type="Pfam" id="PF22936">
    <property type="entry name" value="Pol_BBD"/>
    <property type="match status" value="1"/>
</dbReference>
<evidence type="ECO:0000313" key="3">
    <source>
        <dbReference type="Proteomes" id="UP001374535"/>
    </source>
</evidence>
<dbReference type="EMBL" id="CP144699">
    <property type="protein sequence ID" value="WVZ18406.1"/>
    <property type="molecule type" value="Genomic_DNA"/>
</dbReference>
<proteinExistence type="predicted"/>